<keyword evidence="2" id="KW-1133">Transmembrane helix</keyword>
<evidence type="ECO:0000256" key="1">
    <source>
        <dbReference type="SAM" id="MobiDB-lite"/>
    </source>
</evidence>
<organism evidence="3 4">
    <name type="scientific">Trichonephila clavata</name>
    <name type="common">Joro spider</name>
    <name type="synonym">Nephila clavata</name>
    <dbReference type="NCBI Taxonomy" id="2740835"/>
    <lineage>
        <taxon>Eukaryota</taxon>
        <taxon>Metazoa</taxon>
        <taxon>Ecdysozoa</taxon>
        <taxon>Arthropoda</taxon>
        <taxon>Chelicerata</taxon>
        <taxon>Arachnida</taxon>
        <taxon>Araneae</taxon>
        <taxon>Araneomorphae</taxon>
        <taxon>Entelegynae</taxon>
        <taxon>Araneoidea</taxon>
        <taxon>Nephilidae</taxon>
        <taxon>Trichonephila</taxon>
    </lineage>
</organism>
<sequence length="133" mass="15529">MHKKYPRCFRKETQTGEDGYPQNRRRSPENGGIVIQIKENNVVNRWVVPYNPVLSRTFNTHINVEFCNSIKSIKYICKYVNKGTGKRHSVLKISMRLQDTSRVDTLVALKQSGGFYAFLFMRGFLLLCTFLYI</sequence>
<protein>
    <submittedName>
        <fullName evidence="3">Uncharacterized protein</fullName>
    </submittedName>
</protein>
<dbReference type="Proteomes" id="UP000887116">
    <property type="component" value="Unassembled WGS sequence"/>
</dbReference>
<evidence type="ECO:0000256" key="2">
    <source>
        <dbReference type="SAM" id="Phobius"/>
    </source>
</evidence>
<evidence type="ECO:0000313" key="3">
    <source>
        <dbReference type="EMBL" id="GFQ81295.1"/>
    </source>
</evidence>
<evidence type="ECO:0000313" key="4">
    <source>
        <dbReference type="Proteomes" id="UP000887116"/>
    </source>
</evidence>
<feature type="region of interest" description="Disordered" evidence="1">
    <location>
        <begin position="1"/>
        <end position="31"/>
    </location>
</feature>
<dbReference type="PANTHER" id="PTHR10492">
    <property type="match status" value="1"/>
</dbReference>
<feature type="transmembrane region" description="Helical" evidence="2">
    <location>
        <begin position="115"/>
        <end position="132"/>
    </location>
</feature>
<keyword evidence="2" id="KW-0812">Transmembrane</keyword>
<dbReference type="EMBL" id="BMAO01032312">
    <property type="protein sequence ID" value="GFQ81295.1"/>
    <property type="molecule type" value="Genomic_DNA"/>
</dbReference>
<keyword evidence="2" id="KW-0472">Membrane</keyword>
<dbReference type="AlphaFoldDB" id="A0A8X6FI69"/>
<comment type="caution">
    <text evidence="3">The sequence shown here is derived from an EMBL/GenBank/DDBJ whole genome shotgun (WGS) entry which is preliminary data.</text>
</comment>
<proteinExistence type="predicted"/>
<dbReference type="PANTHER" id="PTHR10492:SF57">
    <property type="entry name" value="ATP-DEPENDENT DNA HELICASE"/>
    <property type="match status" value="1"/>
</dbReference>
<accession>A0A8X6FI69</accession>
<reference evidence="3" key="1">
    <citation type="submission" date="2020-07" db="EMBL/GenBank/DDBJ databases">
        <title>Multicomponent nature underlies the extraordinary mechanical properties of spider dragline silk.</title>
        <authorList>
            <person name="Kono N."/>
            <person name="Nakamura H."/>
            <person name="Mori M."/>
            <person name="Yoshida Y."/>
            <person name="Ohtoshi R."/>
            <person name="Malay A.D."/>
            <person name="Moran D.A.P."/>
            <person name="Tomita M."/>
            <person name="Numata K."/>
            <person name="Arakawa K."/>
        </authorList>
    </citation>
    <scope>NUCLEOTIDE SEQUENCE</scope>
</reference>
<keyword evidence="4" id="KW-1185">Reference proteome</keyword>
<dbReference type="OrthoDB" id="7789720at2759"/>
<name>A0A8X6FI69_TRICU</name>
<gene>
    <name evidence="3" type="primary">g.49837</name>
    <name evidence="3" type="ORF">TNCT_709711</name>
</gene>